<evidence type="ECO:0000313" key="3">
    <source>
        <dbReference type="EMBL" id="SDF82634.1"/>
    </source>
</evidence>
<dbReference type="Gene3D" id="3.30.1330.40">
    <property type="entry name" value="RutC-like"/>
    <property type="match status" value="1"/>
</dbReference>
<reference evidence="3 4" key="1">
    <citation type="submission" date="2016-10" db="EMBL/GenBank/DDBJ databases">
        <authorList>
            <person name="de Groot N.N."/>
        </authorList>
    </citation>
    <scope>NUCLEOTIDE SEQUENCE [LARGE SCALE GENOMIC DNA]</scope>
    <source>
        <strain evidence="3 4">BH539</strain>
    </source>
</reference>
<evidence type="ECO:0000313" key="4">
    <source>
        <dbReference type="Proteomes" id="UP000198641"/>
    </source>
</evidence>
<dbReference type="STRING" id="284577.SAMN05216571_102183"/>
<feature type="compositionally biased region" description="Acidic residues" evidence="2">
    <location>
        <begin position="132"/>
        <end position="149"/>
    </location>
</feature>
<dbReference type="SUPFAM" id="SSF55298">
    <property type="entry name" value="YjgF-like"/>
    <property type="match status" value="1"/>
</dbReference>
<dbReference type="EMBL" id="FNCI01000002">
    <property type="protein sequence ID" value="SDF82634.1"/>
    <property type="molecule type" value="Genomic_DNA"/>
</dbReference>
<accession>A0A1G7P8T6</accession>
<dbReference type="Proteomes" id="UP000198641">
    <property type="component" value="Unassembled WGS sequence"/>
</dbReference>
<dbReference type="RefSeq" id="WP_092523158.1">
    <property type="nucleotide sequence ID" value="NZ_FNCI01000002.1"/>
</dbReference>
<dbReference type="InterPro" id="IPR006175">
    <property type="entry name" value="YjgF/YER057c/UK114"/>
</dbReference>
<dbReference type="InterPro" id="IPR035959">
    <property type="entry name" value="RutC-like_sf"/>
</dbReference>
<keyword evidence="4" id="KW-1185">Reference proteome</keyword>
<dbReference type="AlphaFoldDB" id="A0A1G7P8T6"/>
<dbReference type="PANTHER" id="PTHR11803">
    <property type="entry name" value="2-IMINOBUTANOATE/2-IMINOPROPANOATE DEAMINASE RIDA"/>
    <property type="match status" value="1"/>
</dbReference>
<dbReference type="Pfam" id="PF01042">
    <property type="entry name" value="Ribonuc_L-PSP"/>
    <property type="match status" value="1"/>
</dbReference>
<sequence>MPMFHNDSTLPTPAFPGSHVVLDDDYVHLSGLTAADIQGGGAVLGDIAEETHLVMRRLVHLLEQVDCGMEDAVRVDIHLTDLDRIEELNGVYAEFFTAPNYPARTCTESPKLHGGSNVEITLVARRPAAPEPEPEPASESESDSEPEPESESKDSD</sequence>
<evidence type="ECO:0000256" key="2">
    <source>
        <dbReference type="SAM" id="MobiDB-lite"/>
    </source>
</evidence>
<feature type="region of interest" description="Disordered" evidence="2">
    <location>
        <begin position="122"/>
        <end position="156"/>
    </location>
</feature>
<gene>
    <name evidence="3" type="ORF">SAMN05216571_102183</name>
</gene>
<organism evidence="3 4">
    <name type="scientific">Onishia taeanensis</name>
    <dbReference type="NCBI Taxonomy" id="284577"/>
    <lineage>
        <taxon>Bacteria</taxon>
        <taxon>Pseudomonadati</taxon>
        <taxon>Pseudomonadota</taxon>
        <taxon>Gammaproteobacteria</taxon>
        <taxon>Oceanospirillales</taxon>
        <taxon>Halomonadaceae</taxon>
        <taxon>Onishia</taxon>
    </lineage>
</organism>
<dbReference type="GO" id="GO:0005829">
    <property type="term" value="C:cytosol"/>
    <property type="evidence" value="ECO:0007669"/>
    <property type="project" value="TreeGrafter"/>
</dbReference>
<comment type="similarity">
    <text evidence="1">Belongs to the RutC family.</text>
</comment>
<protein>
    <submittedName>
        <fullName evidence="3">2-iminobutanoate/2-iminopropanoate deaminase</fullName>
    </submittedName>
</protein>
<proteinExistence type="inferred from homology"/>
<dbReference type="GO" id="GO:0019239">
    <property type="term" value="F:deaminase activity"/>
    <property type="evidence" value="ECO:0007669"/>
    <property type="project" value="TreeGrafter"/>
</dbReference>
<dbReference type="CDD" id="cd00448">
    <property type="entry name" value="YjgF_YER057c_UK114_family"/>
    <property type="match status" value="1"/>
</dbReference>
<dbReference type="PANTHER" id="PTHR11803:SF58">
    <property type="entry name" value="PROTEIN HMF1-RELATED"/>
    <property type="match status" value="1"/>
</dbReference>
<evidence type="ECO:0000256" key="1">
    <source>
        <dbReference type="ARBA" id="ARBA00010552"/>
    </source>
</evidence>
<name>A0A1G7P8T6_9GAMM</name>
<dbReference type="OrthoDB" id="9803101at2"/>